<accession>A0A1J5PMD1</accession>
<dbReference type="EMBL" id="MLJW01003157">
    <property type="protein sequence ID" value="OIQ72710.1"/>
    <property type="molecule type" value="Genomic_DNA"/>
</dbReference>
<sequence length="73" mass="8030">MPAKMKGRADGRMILRTRVISGSLSTRPTFTRSRSTDVTPMAVLISVGHSEHRVTVIAETRKDFSNSGSPWVT</sequence>
<reference evidence="1" key="1">
    <citation type="submission" date="2016-10" db="EMBL/GenBank/DDBJ databases">
        <title>Sequence of Gallionella enrichment culture.</title>
        <authorList>
            <person name="Poehlein A."/>
            <person name="Muehling M."/>
            <person name="Daniel R."/>
        </authorList>
    </citation>
    <scope>NUCLEOTIDE SEQUENCE</scope>
</reference>
<organism evidence="1">
    <name type="scientific">mine drainage metagenome</name>
    <dbReference type="NCBI Taxonomy" id="410659"/>
    <lineage>
        <taxon>unclassified sequences</taxon>
        <taxon>metagenomes</taxon>
        <taxon>ecological metagenomes</taxon>
    </lineage>
</organism>
<name>A0A1J5PMD1_9ZZZZ</name>
<dbReference type="AlphaFoldDB" id="A0A1J5PMD1"/>
<comment type="caution">
    <text evidence="1">The sequence shown here is derived from an EMBL/GenBank/DDBJ whole genome shotgun (WGS) entry which is preliminary data.</text>
</comment>
<gene>
    <name evidence="1" type="ORF">GALL_456580</name>
</gene>
<proteinExistence type="predicted"/>
<evidence type="ECO:0000313" key="1">
    <source>
        <dbReference type="EMBL" id="OIQ72710.1"/>
    </source>
</evidence>
<protein>
    <submittedName>
        <fullName evidence="1">Uncharacterized protein</fullName>
    </submittedName>
</protein>